<proteinExistence type="predicted"/>
<dbReference type="Proteomes" id="UP000199689">
    <property type="component" value="Unassembled WGS sequence"/>
</dbReference>
<dbReference type="GeneID" id="87755318"/>
<name>A0A1G5V0L4_9FIRM</name>
<reference evidence="1 2" key="1">
    <citation type="submission" date="2016-10" db="EMBL/GenBank/DDBJ databases">
        <authorList>
            <person name="de Groot N.N."/>
        </authorList>
    </citation>
    <scope>NUCLEOTIDE SEQUENCE [LARGE SCALE GENOMIC DNA]</scope>
    <source>
        <strain evidence="1 2">DSM 15230</strain>
    </source>
</reference>
<evidence type="ECO:0000313" key="2">
    <source>
        <dbReference type="Proteomes" id="UP000199689"/>
    </source>
</evidence>
<dbReference type="OrthoDB" id="1675044at2"/>
<protein>
    <submittedName>
        <fullName evidence="1">Uncharacterized protein</fullName>
    </submittedName>
</protein>
<accession>A0A1G5V0L4</accession>
<sequence>MLVSGILEVNTKKSVTFGVAVLPADANTEEAEEKALKDLEVLPADFHNRRGVFPMAIEKENEAPWDVAERPGSIVIGDGKIDSYYPGYDELDKVNRSNAGNFGMEYDITVHTKGTGQYRLLFNPLGGIYEGTFTVWEKVIPSVYNVEGHNGYFGNKTIYDVWNMGVWNAGNDLHIHFTVAGATYLPFRFLLIPVNGDQKAFPAEDKV</sequence>
<dbReference type="STRING" id="209880.SAMN02910343_00270"/>
<dbReference type="AlphaFoldDB" id="A0A1G5V0L4"/>
<organism evidence="1 2">
    <name type="scientific">Allisonella histaminiformans</name>
    <dbReference type="NCBI Taxonomy" id="209880"/>
    <lineage>
        <taxon>Bacteria</taxon>
        <taxon>Bacillati</taxon>
        <taxon>Bacillota</taxon>
        <taxon>Negativicutes</taxon>
        <taxon>Veillonellales</taxon>
        <taxon>Veillonellaceae</taxon>
        <taxon>Allisonella</taxon>
    </lineage>
</organism>
<evidence type="ECO:0000313" key="1">
    <source>
        <dbReference type="EMBL" id="SDA39433.1"/>
    </source>
</evidence>
<dbReference type="RefSeq" id="WP_091363049.1">
    <property type="nucleotide sequence ID" value="NZ_FMXA01000004.1"/>
</dbReference>
<keyword evidence="2" id="KW-1185">Reference proteome</keyword>
<gene>
    <name evidence="1" type="ORF">SAMN02910343_00270</name>
</gene>
<dbReference type="EMBL" id="FMXA01000004">
    <property type="protein sequence ID" value="SDA39433.1"/>
    <property type="molecule type" value="Genomic_DNA"/>
</dbReference>